<sequence length="70" mass="7534">MNSQQPARPLQLDIVAESPLTPHEAMQRLQTFLSGDKTTQSAPSTATHQLSQLAQALSVQTNYDQAPSSA</sequence>
<accession>A0A9W8B5T2</accession>
<dbReference type="AlphaFoldDB" id="A0A9W8B5T2"/>
<organism evidence="1 2">
    <name type="scientific">Dimargaris verticillata</name>
    <dbReference type="NCBI Taxonomy" id="2761393"/>
    <lineage>
        <taxon>Eukaryota</taxon>
        <taxon>Fungi</taxon>
        <taxon>Fungi incertae sedis</taxon>
        <taxon>Zoopagomycota</taxon>
        <taxon>Kickxellomycotina</taxon>
        <taxon>Dimargaritomycetes</taxon>
        <taxon>Dimargaritales</taxon>
        <taxon>Dimargaritaceae</taxon>
        <taxon>Dimargaris</taxon>
    </lineage>
</organism>
<keyword evidence="2" id="KW-1185">Reference proteome</keyword>
<evidence type="ECO:0000313" key="2">
    <source>
        <dbReference type="Proteomes" id="UP001151582"/>
    </source>
</evidence>
<reference evidence="1" key="1">
    <citation type="submission" date="2022-07" db="EMBL/GenBank/DDBJ databases">
        <title>Phylogenomic reconstructions and comparative analyses of Kickxellomycotina fungi.</title>
        <authorList>
            <person name="Reynolds N.K."/>
            <person name="Stajich J.E."/>
            <person name="Barry K."/>
            <person name="Grigoriev I.V."/>
            <person name="Crous P."/>
            <person name="Smith M.E."/>
        </authorList>
    </citation>
    <scope>NUCLEOTIDE SEQUENCE</scope>
    <source>
        <strain evidence="1">RSA 567</strain>
    </source>
</reference>
<dbReference type="Proteomes" id="UP001151582">
    <property type="component" value="Unassembled WGS sequence"/>
</dbReference>
<comment type="caution">
    <text evidence="1">The sequence shown here is derived from an EMBL/GenBank/DDBJ whole genome shotgun (WGS) entry which is preliminary data.</text>
</comment>
<protein>
    <submittedName>
        <fullName evidence="1">Uncharacterized protein</fullName>
    </submittedName>
</protein>
<proteinExistence type="predicted"/>
<dbReference type="EMBL" id="JANBQB010000031">
    <property type="protein sequence ID" value="KAJ1984071.1"/>
    <property type="molecule type" value="Genomic_DNA"/>
</dbReference>
<name>A0A9W8B5T2_9FUNG</name>
<gene>
    <name evidence="1" type="ORF">H4R34_000876</name>
</gene>
<evidence type="ECO:0000313" key="1">
    <source>
        <dbReference type="EMBL" id="KAJ1984071.1"/>
    </source>
</evidence>
<dbReference type="OrthoDB" id="10340171at2759"/>